<dbReference type="PANTHER" id="PTHR47966">
    <property type="entry name" value="BETA-SITE APP-CLEAVING ENZYME, ISOFORM A-RELATED"/>
    <property type="match status" value="1"/>
</dbReference>
<evidence type="ECO:0000256" key="1">
    <source>
        <dbReference type="ARBA" id="ARBA00007447"/>
    </source>
</evidence>
<dbReference type="InterPro" id="IPR001461">
    <property type="entry name" value="Aspartic_peptidase_A1"/>
</dbReference>
<dbReference type="Pfam" id="PF00026">
    <property type="entry name" value="Asp"/>
    <property type="match status" value="1"/>
</dbReference>
<evidence type="ECO:0000313" key="4">
    <source>
        <dbReference type="EMBL" id="KAF7427972.1"/>
    </source>
</evidence>
<dbReference type="InterPro" id="IPR021109">
    <property type="entry name" value="Peptidase_aspartic_dom_sf"/>
</dbReference>
<feature type="signal peptide" evidence="2">
    <location>
        <begin position="1"/>
        <end position="17"/>
    </location>
</feature>
<keyword evidence="2" id="KW-0732">Signal</keyword>
<dbReference type="CDD" id="cd05471">
    <property type="entry name" value="pepsin_like"/>
    <property type="match status" value="1"/>
</dbReference>
<evidence type="ECO:0000313" key="5">
    <source>
        <dbReference type="Proteomes" id="UP000623687"/>
    </source>
</evidence>
<dbReference type="VEuPathDB" id="FungiDB:PC9H_007189"/>
<dbReference type="GO" id="GO:0006508">
    <property type="term" value="P:proteolysis"/>
    <property type="evidence" value="ECO:0007669"/>
    <property type="project" value="InterPro"/>
</dbReference>
<feature type="domain" description="Peptidase A1" evidence="3">
    <location>
        <begin position="86"/>
        <end position="405"/>
    </location>
</feature>
<comment type="caution">
    <text evidence="4">The sequence shown here is derived from an EMBL/GenBank/DDBJ whole genome shotgun (WGS) entry which is preliminary data.</text>
</comment>
<accession>A0A8H6ZQM6</accession>
<keyword evidence="5" id="KW-1185">Reference proteome</keyword>
<dbReference type="AlphaFoldDB" id="A0A8H6ZQM6"/>
<sequence>MITTPFIALVLALSAVATPLVTIRSTPVTLPLAKRLNITKGVDLGKQARARAKGLRALGEAKARGASHFEIGAIINEPVVNQAVTYTAVARIGNPATTFPNLLIDTGSSNTWVGATTPFRNTATTQDTGELMQVTYGSGFVLGEEVLDKFDLGGGLVVPQQSIGSAIFQSGFDGLDGILGIGPVGLTSGKSSTTQGGGLVPTVTDNLFSSGIISANQIGISFNPTTTVVSPNGELTWGGVDTSKFTGGLTFVPVTSTSPASSFWGIDQSVSIGNNVILPTTAGILSYIGTTLLLIATDAFARYQASTGGVPDAATGLLRITPQQFINLQNVDFHIGGTTFTLVPNAQIWPRALNTAIGGSNSFVYLIVADLGTPSGEGFDFVNGFAFLERFYSVFDTTNRRVGFATTPNTAAPIN</sequence>
<protein>
    <recommendedName>
        <fullName evidence="3">Peptidase A1 domain-containing protein</fullName>
    </recommendedName>
</protein>
<organism evidence="4 5">
    <name type="scientific">Pleurotus ostreatus</name>
    <name type="common">Oyster mushroom</name>
    <name type="synonym">White-rot fungus</name>
    <dbReference type="NCBI Taxonomy" id="5322"/>
    <lineage>
        <taxon>Eukaryota</taxon>
        <taxon>Fungi</taxon>
        <taxon>Dikarya</taxon>
        <taxon>Basidiomycota</taxon>
        <taxon>Agaricomycotina</taxon>
        <taxon>Agaricomycetes</taxon>
        <taxon>Agaricomycetidae</taxon>
        <taxon>Agaricales</taxon>
        <taxon>Pleurotineae</taxon>
        <taxon>Pleurotaceae</taxon>
        <taxon>Pleurotus</taxon>
    </lineage>
</organism>
<dbReference type="GeneID" id="59377007"/>
<dbReference type="OrthoDB" id="660550at2759"/>
<dbReference type="PROSITE" id="PS51767">
    <property type="entry name" value="PEPTIDASE_A1"/>
    <property type="match status" value="1"/>
</dbReference>
<dbReference type="EMBL" id="JACETU010000005">
    <property type="protein sequence ID" value="KAF7427972.1"/>
    <property type="molecule type" value="Genomic_DNA"/>
</dbReference>
<dbReference type="Gene3D" id="2.40.70.10">
    <property type="entry name" value="Acid Proteases"/>
    <property type="match status" value="2"/>
</dbReference>
<dbReference type="InterPro" id="IPR033121">
    <property type="entry name" value="PEPTIDASE_A1"/>
</dbReference>
<comment type="similarity">
    <text evidence="1">Belongs to the peptidase A1 family.</text>
</comment>
<evidence type="ECO:0000256" key="2">
    <source>
        <dbReference type="SAM" id="SignalP"/>
    </source>
</evidence>
<dbReference type="RefSeq" id="XP_036630344.1">
    <property type="nucleotide sequence ID" value="XM_036776724.1"/>
</dbReference>
<reference evidence="4" key="1">
    <citation type="submission" date="2019-07" db="EMBL/GenBank/DDBJ databases">
        <authorList>
            <person name="Palmer J.M."/>
        </authorList>
    </citation>
    <scope>NUCLEOTIDE SEQUENCE</scope>
    <source>
        <strain evidence="4">PC9</strain>
    </source>
</reference>
<proteinExistence type="inferred from homology"/>
<feature type="chain" id="PRO_5034917359" description="Peptidase A1 domain-containing protein" evidence="2">
    <location>
        <begin position="18"/>
        <end position="415"/>
    </location>
</feature>
<dbReference type="GO" id="GO:0004190">
    <property type="term" value="F:aspartic-type endopeptidase activity"/>
    <property type="evidence" value="ECO:0007669"/>
    <property type="project" value="InterPro"/>
</dbReference>
<evidence type="ECO:0000259" key="3">
    <source>
        <dbReference type="PROSITE" id="PS51767"/>
    </source>
</evidence>
<name>A0A8H6ZQM6_PLEOS</name>
<dbReference type="PANTHER" id="PTHR47966:SF51">
    <property type="entry name" value="BETA-SITE APP-CLEAVING ENZYME, ISOFORM A-RELATED"/>
    <property type="match status" value="1"/>
</dbReference>
<dbReference type="InterPro" id="IPR034164">
    <property type="entry name" value="Pepsin-like_dom"/>
</dbReference>
<dbReference type="Proteomes" id="UP000623687">
    <property type="component" value="Unassembled WGS sequence"/>
</dbReference>
<dbReference type="PRINTS" id="PR00792">
    <property type="entry name" value="PEPSIN"/>
</dbReference>
<gene>
    <name evidence="4" type="ORF">PC9H_007189</name>
</gene>
<dbReference type="SUPFAM" id="SSF50630">
    <property type="entry name" value="Acid proteases"/>
    <property type="match status" value="1"/>
</dbReference>